<evidence type="ECO:0000313" key="3">
    <source>
        <dbReference type="Proteomes" id="UP000495940"/>
    </source>
</evidence>
<dbReference type="KEGG" id="shaw:CEB94_34175"/>
<name>A0A6G5RN73_9ACTN</name>
<keyword evidence="1" id="KW-0732">Signal</keyword>
<dbReference type="RefSeq" id="WP_175435750.1">
    <property type="nucleotide sequence ID" value="NZ_CP021978.1"/>
</dbReference>
<keyword evidence="3" id="KW-1185">Reference proteome</keyword>
<sequence>MKRLLASLAIGAALAGGVTAATVLPAQAGTVSCSNQGHNAGNGGNAWASGCSHSGAHDVRLYGECDLSPFAVYSPYKGGSFSGASFSTSSCTWGVGESGFQHR</sequence>
<reference evidence="2 3" key="1">
    <citation type="submission" date="2017-06" db="EMBL/GenBank/DDBJ databases">
        <title>Complete Genome Sequence of Streptomyces hawaiiensis NRRL 15010 and insights into acyldepsipeptides biosynthesis.</title>
        <authorList>
            <person name="Mariita R.M."/>
            <person name="Sello J.K."/>
        </authorList>
    </citation>
    <scope>NUCLEOTIDE SEQUENCE [LARGE SCALE GENOMIC DNA]</scope>
    <source>
        <strain evidence="2 3">ATCC 12236</strain>
    </source>
</reference>
<dbReference type="AlphaFoldDB" id="A0A6G5RN73"/>
<dbReference type="Proteomes" id="UP000495940">
    <property type="component" value="Chromosome"/>
</dbReference>
<gene>
    <name evidence="2" type="ORF">CEB94_34175</name>
</gene>
<accession>A0A6G5RN73</accession>
<feature type="signal peptide" evidence="1">
    <location>
        <begin position="1"/>
        <end position="20"/>
    </location>
</feature>
<dbReference type="EMBL" id="CP021978">
    <property type="protein sequence ID" value="QCD59289.1"/>
    <property type="molecule type" value="Genomic_DNA"/>
</dbReference>
<proteinExistence type="predicted"/>
<feature type="chain" id="PRO_5038504023" description="Secreted protein" evidence="1">
    <location>
        <begin position="21"/>
        <end position="103"/>
    </location>
</feature>
<evidence type="ECO:0008006" key="4">
    <source>
        <dbReference type="Google" id="ProtNLM"/>
    </source>
</evidence>
<organism evidence="2 3">
    <name type="scientific">Streptomyces hawaiiensis</name>
    <dbReference type="NCBI Taxonomy" id="67305"/>
    <lineage>
        <taxon>Bacteria</taxon>
        <taxon>Bacillati</taxon>
        <taxon>Actinomycetota</taxon>
        <taxon>Actinomycetes</taxon>
        <taxon>Kitasatosporales</taxon>
        <taxon>Streptomycetaceae</taxon>
        <taxon>Streptomyces</taxon>
    </lineage>
</organism>
<dbReference type="PROSITE" id="PS51257">
    <property type="entry name" value="PROKAR_LIPOPROTEIN"/>
    <property type="match status" value="1"/>
</dbReference>
<protein>
    <recommendedName>
        <fullName evidence="4">Secreted protein</fullName>
    </recommendedName>
</protein>
<evidence type="ECO:0000256" key="1">
    <source>
        <dbReference type="SAM" id="SignalP"/>
    </source>
</evidence>
<evidence type="ECO:0000313" key="2">
    <source>
        <dbReference type="EMBL" id="QCD59289.1"/>
    </source>
</evidence>